<comment type="caution">
    <text evidence="2">The sequence shown here is derived from an EMBL/GenBank/DDBJ whole genome shotgun (WGS) entry which is preliminary data.</text>
</comment>
<reference evidence="2" key="1">
    <citation type="journal article" date="2023" name="Mol. Phylogenet. Evol.">
        <title>Genome-scale phylogeny and comparative genomics of the fungal order Sordariales.</title>
        <authorList>
            <person name="Hensen N."/>
            <person name="Bonometti L."/>
            <person name="Westerberg I."/>
            <person name="Brannstrom I.O."/>
            <person name="Guillou S."/>
            <person name="Cros-Aarteil S."/>
            <person name="Calhoun S."/>
            <person name="Haridas S."/>
            <person name="Kuo A."/>
            <person name="Mondo S."/>
            <person name="Pangilinan J."/>
            <person name="Riley R."/>
            <person name="LaButti K."/>
            <person name="Andreopoulos B."/>
            <person name="Lipzen A."/>
            <person name="Chen C."/>
            <person name="Yan M."/>
            <person name="Daum C."/>
            <person name="Ng V."/>
            <person name="Clum A."/>
            <person name="Steindorff A."/>
            <person name="Ohm R.A."/>
            <person name="Martin F."/>
            <person name="Silar P."/>
            <person name="Natvig D.O."/>
            <person name="Lalanne C."/>
            <person name="Gautier V."/>
            <person name="Ament-Velasquez S.L."/>
            <person name="Kruys A."/>
            <person name="Hutchinson M.I."/>
            <person name="Powell A.J."/>
            <person name="Barry K."/>
            <person name="Miller A.N."/>
            <person name="Grigoriev I.V."/>
            <person name="Debuchy R."/>
            <person name="Gladieux P."/>
            <person name="Hiltunen Thoren M."/>
            <person name="Johannesson H."/>
        </authorList>
    </citation>
    <scope>NUCLEOTIDE SEQUENCE</scope>
    <source>
        <strain evidence="2">CBS 123565</strain>
    </source>
</reference>
<dbReference type="PANTHER" id="PTHR34180">
    <property type="entry name" value="PEPTIDASE C45"/>
    <property type="match status" value="1"/>
</dbReference>
<protein>
    <recommendedName>
        <fullName evidence="1">Peptidase C45 hydrolase domain-containing protein</fullName>
    </recommendedName>
</protein>
<organism evidence="2 3">
    <name type="scientific">Trichocladium antarcticum</name>
    <dbReference type="NCBI Taxonomy" id="1450529"/>
    <lineage>
        <taxon>Eukaryota</taxon>
        <taxon>Fungi</taxon>
        <taxon>Dikarya</taxon>
        <taxon>Ascomycota</taxon>
        <taxon>Pezizomycotina</taxon>
        <taxon>Sordariomycetes</taxon>
        <taxon>Sordariomycetidae</taxon>
        <taxon>Sordariales</taxon>
        <taxon>Chaetomiaceae</taxon>
        <taxon>Trichocladium</taxon>
    </lineage>
</organism>
<dbReference type="AlphaFoldDB" id="A0AAN6UTC0"/>
<evidence type="ECO:0000259" key="1">
    <source>
        <dbReference type="Pfam" id="PF03417"/>
    </source>
</evidence>
<dbReference type="PANTHER" id="PTHR34180:SF1">
    <property type="entry name" value="BETA-ALANYL-DOPAMINE_CARCININE HYDROLASE"/>
    <property type="match status" value="1"/>
</dbReference>
<gene>
    <name evidence="2" type="ORF">BT67DRAFT_438167</name>
</gene>
<evidence type="ECO:0000313" key="3">
    <source>
        <dbReference type="Proteomes" id="UP001304895"/>
    </source>
</evidence>
<sequence length="381" mass="41027">MAAGCGESLERLVFLNARDDLAAIAHLFRGGRPVRELMRMAPASVDESISAFFYPRTSPGGGPNVVHSWNSSKYTYDNDLVVYLEIRPDLSDGLPGLFVVTEAGMMAGSGMNSDGLVVASNSLFSDADIIPGRRTGCLPGACLRRYILECCSTLDGVRATCDECPRHTSMNLLVADRSGRAISLELGPDYFFGYCGRPGSSTVLHTNHFQSFDAFQARREINERYHGRGSRARLSQLGHLIAARGPKGIVSGSVKDIFSDHAGSPEEAICQHTDRPDGNMTVSLVTYNVGERIVAVCKGPPCQGHIMHFTFGDGHGDEDSDTAMADGTSTMAVVSPAEESSNGESPENGTQNATKQVRFANQLYPKLVAKKPIDPNTLLTF</sequence>
<dbReference type="Gene3D" id="3.60.60.10">
    <property type="entry name" value="Penicillin V Acylase, Chain A"/>
    <property type="match status" value="1"/>
</dbReference>
<name>A0AAN6UTC0_9PEZI</name>
<dbReference type="EMBL" id="MU853401">
    <property type="protein sequence ID" value="KAK4138857.1"/>
    <property type="molecule type" value="Genomic_DNA"/>
</dbReference>
<reference evidence="2" key="2">
    <citation type="submission" date="2023-05" db="EMBL/GenBank/DDBJ databases">
        <authorList>
            <consortium name="Lawrence Berkeley National Laboratory"/>
            <person name="Steindorff A."/>
            <person name="Hensen N."/>
            <person name="Bonometti L."/>
            <person name="Westerberg I."/>
            <person name="Brannstrom I.O."/>
            <person name="Guillou S."/>
            <person name="Cros-Aarteil S."/>
            <person name="Calhoun S."/>
            <person name="Haridas S."/>
            <person name="Kuo A."/>
            <person name="Mondo S."/>
            <person name="Pangilinan J."/>
            <person name="Riley R."/>
            <person name="Labutti K."/>
            <person name="Andreopoulos B."/>
            <person name="Lipzen A."/>
            <person name="Chen C."/>
            <person name="Yanf M."/>
            <person name="Daum C."/>
            <person name="Ng V."/>
            <person name="Clum A."/>
            <person name="Ohm R."/>
            <person name="Martin F."/>
            <person name="Silar P."/>
            <person name="Natvig D."/>
            <person name="Lalanne C."/>
            <person name="Gautier V."/>
            <person name="Ament-Velasquez S.L."/>
            <person name="Kruys A."/>
            <person name="Hutchinson M.I."/>
            <person name="Powell A.J."/>
            <person name="Barry K."/>
            <person name="Miller A.N."/>
            <person name="Grigoriev I.V."/>
            <person name="Debuchy R."/>
            <person name="Gladieux P."/>
            <person name="Thoren M.H."/>
            <person name="Johannesson H."/>
        </authorList>
    </citation>
    <scope>NUCLEOTIDE SEQUENCE</scope>
    <source>
        <strain evidence="2">CBS 123565</strain>
    </source>
</reference>
<proteinExistence type="predicted"/>
<dbReference type="Proteomes" id="UP001304895">
    <property type="component" value="Unassembled WGS sequence"/>
</dbReference>
<dbReference type="InterPro" id="IPR047794">
    <property type="entry name" value="C45_proenzyme-like"/>
</dbReference>
<dbReference type="InterPro" id="IPR005079">
    <property type="entry name" value="Peptidase_C45_hydrolase"/>
</dbReference>
<dbReference type="Pfam" id="PF03417">
    <property type="entry name" value="AAT"/>
    <property type="match status" value="1"/>
</dbReference>
<evidence type="ECO:0000313" key="2">
    <source>
        <dbReference type="EMBL" id="KAK4138857.1"/>
    </source>
</evidence>
<accession>A0AAN6UTC0</accession>
<dbReference type="NCBIfam" id="NF040521">
    <property type="entry name" value="C45_proenzyme"/>
    <property type="match status" value="1"/>
</dbReference>
<feature type="domain" description="Peptidase C45 hydrolase" evidence="1">
    <location>
        <begin position="70"/>
        <end position="297"/>
    </location>
</feature>
<dbReference type="InterPro" id="IPR047801">
    <property type="entry name" value="Peptidase_C45"/>
</dbReference>
<keyword evidence="3" id="KW-1185">Reference proteome</keyword>